<organism evidence="8 9">
    <name type="scientific">Knipowitschia caucasica</name>
    <name type="common">Caucasian dwarf goby</name>
    <name type="synonym">Pomatoschistus caucasicus</name>
    <dbReference type="NCBI Taxonomy" id="637954"/>
    <lineage>
        <taxon>Eukaryota</taxon>
        <taxon>Metazoa</taxon>
        <taxon>Chordata</taxon>
        <taxon>Craniata</taxon>
        <taxon>Vertebrata</taxon>
        <taxon>Euteleostomi</taxon>
        <taxon>Actinopterygii</taxon>
        <taxon>Neopterygii</taxon>
        <taxon>Teleostei</taxon>
        <taxon>Neoteleostei</taxon>
        <taxon>Acanthomorphata</taxon>
        <taxon>Gobiaria</taxon>
        <taxon>Gobiiformes</taxon>
        <taxon>Gobioidei</taxon>
        <taxon>Gobiidae</taxon>
        <taxon>Gobiinae</taxon>
        <taxon>Knipowitschia</taxon>
    </lineage>
</organism>
<feature type="compositionally biased region" description="Polar residues" evidence="4">
    <location>
        <begin position="296"/>
        <end position="315"/>
    </location>
</feature>
<dbReference type="InterPro" id="IPR036179">
    <property type="entry name" value="Ig-like_dom_sf"/>
</dbReference>
<feature type="region of interest" description="Disordered" evidence="4">
    <location>
        <begin position="296"/>
        <end position="316"/>
    </location>
</feature>
<feature type="signal peptide" evidence="6">
    <location>
        <begin position="1"/>
        <end position="18"/>
    </location>
</feature>
<evidence type="ECO:0000256" key="6">
    <source>
        <dbReference type="SAM" id="SignalP"/>
    </source>
</evidence>
<protein>
    <recommendedName>
        <fullName evidence="7">Immunoglobulin domain-containing protein</fullName>
    </recommendedName>
</protein>
<comment type="subcellular location">
    <subcellularLocation>
        <location evidence="1">Membrane</location>
    </subcellularLocation>
</comment>
<dbReference type="PANTHER" id="PTHR11860:SF87">
    <property type="entry name" value="CMRF35-LIKE MOLECULE 8"/>
    <property type="match status" value="1"/>
</dbReference>
<evidence type="ECO:0000256" key="1">
    <source>
        <dbReference type="ARBA" id="ARBA00004370"/>
    </source>
</evidence>
<evidence type="ECO:0000256" key="3">
    <source>
        <dbReference type="ARBA" id="ARBA00023136"/>
    </source>
</evidence>
<evidence type="ECO:0000313" key="8">
    <source>
        <dbReference type="EMBL" id="CAL1609523.1"/>
    </source>
</evidence>
<keyword evidence="3 5" id="KW-0472">Membrane</keyword>
<evidence type="ECO:0000256" key="2">
    <source>
        <dbReference type="ARBA" id="ARBA00022692"/>
    </source>
</evidence>
<dbReference type="GO" id="GO:0005886">
    <property type="term" value="C:plasma membrane"/>
    <property type="evidence" value="ECO:0007669"/>
    <property type="project" value="TreeGrafter"/>
</dbReference>
<proteinExistence type="predicted"/>
<dbReference type="AlphaFoldDB" id="A0AAV2M860"/>
<dbReference type="GO" id="GO:0004888">
    <property type="term" value="F:transmembrane signaling receptor activity"/>
    <property type="evidence" value="ECO:0007669"/>
    <property type="project" value="TreeGrafter"/>
</dbReference>
<dbReference type="InterPro" id="IPR050671">
    <property type="entry name" value="CD300_family_receptors"/>
</dbReference>
<evidence type="ECO:0000256" key="4">
    <source>
        <dbReference type="SAM" id="MobiDB-lite"/>
    </source>
</evidence>
<dbReference type="Gene3D" id="2.60.40.10">
    <property type="entry name" value="Immunoglobulins"/>
    <property type="match status" value="2"/>
</dbReference>
<dbReference type="SUPFAM" id="SSF48726">
    <property type="entry name" value="Immunoglobulin"/>
    <property type="match status" value="2"/>
</dbReference>
<dbReference type="SMART" id="SM00409">
    <property type="entry name" value="IG"/>
    <property type="match status" value="2"/>
</dbReference>
<accession>A0AAV2M860</accession>
<feature type="transmembrane region" description="Helical" evidence="5">
    <location>
        <begin position="325"/>
        <end position="345"/>
    </location>
</feature>
<gene>
    <name evidence="8" type="ORF">KC01_LOCUS36244</name>
</gene>
<name>A0AAV2M860_KNICA</name>
<feature type="domain" description="Immunoglobulin" evidence="7">
    <location>
        <begin position="199"/>
        <end position="291"/>
    </location>
</feature>
<keyword evidence="2 5" id="KW-0812">Transmembrane</keyword>
<evidence type="ECO:0000256" key="5">
    <source>
        <dbReference type="SAM" id="Phobius"/>
    </source>
</evidence>
<reference evidence="8 9" key="1">
    <citation type="submission" date="2024-04" db="EMBL/GenBank/DDBJ databases">
        <authorList>
            <person name="Waldvogel A.-M."/>
            <person name="Schoenle A."/>
        </authorList>
    </citation>
    <scope>NUCLEOTIDE SEQUENCE [LARGE SCALE GENOMIC DNA]</scope>
</reference>
<keyword evidence="9" id="KW-1185">Reference proteome</keyword>
<keyword evidence="6" id="KW-0732">Signal</keyword>
<evidence type="ECO:0000313" key="9">
    <source>
        <dbReference type="Proteomes" id="UP001497482"/>
    </source>
</evidence>
<feature type="chain" id="PRO_5043506111" description="Immunoglobulin domain-containing protein" evidence="6">
    <location>
        <begin position="19"/>
        <end position="421"/>
    </location>
</feature>
<dbReference type="InterPro" id="IPR013783">
    <property type="entry name" value="Ig-like_fold"/>
</dbReference>
<dbReference type="PANTHER" id="PTHR11860">
    <property type="entry name" value="POLYMERIC-IMMUNOGLOBULIN RECEPTOR"/>
    <property type="match status" value="1"/>
</dbReference>
<dbReference type="EMBL" id="OZ035828">
    <property type="protein sequence ID" value="CAL1609523.1"/>
    <property type="molecule type" value="Genomic_DNA"/>
</dbReference>
<evidence type="ECO:0000259" key="7">
    <source>
        <dbReference type="SMART" id="SM00409"/>
    </source>
</evidence>
<keyword evidence="5" id="KW-1133">Transmembrane helix</keyword>
<dbReference type="PROSITE" id="PS51257">
    <property type="entry name" value="PROKAR_LIPOPROTEIN"/>
    <property type="match status" value="1"/>
</dbReference>
<sequence>MRNAFLFVLIFSAGCDDADVDGCTGGWFEFKCSYSRGEAQNVKVSLPRGPELPLKHLVKNKWRDLDGIRSVYQNTTGKYFSVLVKNLSQNDFGKYECRRKSKKTGIDLKKGNRACGVSSMTVYQGSSTTIQCAPNSANFICKENPTEPECDILDSAPVYSLRAASEQDQGTYWCGFQSERPRFRVAWQKIQLQVVNVTQNRLRLSPGQNSSYPCPYPDGLPLQKFVCKGDNSSACPNISSKFSLEDVSENQTVIITVHGVTEEDSGWYWFGAESSSGNEKHFFHKLLLLVKSESSTTLPNKNNTSPIYPSTSSQPHKQDERWKSIVIGVVVGVILLLLAVALLCLHRHRCCFVMVPTADKEDHYYDEIQERPQQVGAAALSTIYATATLDTVAQPGAHHRENKLPADEAFKDNILYMQQYS</sequence>
<feature type="domain" description="Immunoglobulin" evidence="7">
    <location>
        <begin position="117"/>
        <end position="195"/>
    </location>
</feature>
<dbReference type="Proteomes" id="UP001497482">
    <property type="component" value="Chromosome 6"/>
</dbReference>
<dbReference type="InterPro" id="IPR003599">
    <property type="entry name" value="Ig_sub"/>
</dbReference>